<dbReference type="EMBL" id="CP045725">
    <property type="protein sequence ID" value="QGF23030.1"/>
    <property type="molecule type" value="Genomic_DNA"/>
</dbReference>
<evidence type="ECO:0000256" key="3">
    <source>
        <dbReference type="ARBA" id="ARBA00023163"/>
    </source>
</evidence>
<feature type="domain" description="HTH lacI-type" evidence="4">
    <location>
        <begin position="10"/>
        <end position="64"/>
    </location>
</feature>
<organism evidence="5 6">
    <name type="scientific">Raineyella fluvialis</name>
    <dbReference type="NCBI Taxonomy" id="2662261"/>
    <lineage>
        <taxon>Bacteria</taxon>
        <taxon>Bacillati</taxon>
        <taxon>Actinomycetota</taxon>
        <taxon>Actinomycetes</taxon>
        <taxon>Propionibacteriales</taxon>
        <taxon>Propionibacteriaceae</taxon>
        <taxon>Raineyella</taxon>
    </lineage>
</organism>
<dbReference type="InterPro" id="IPR028082">
    <property type="entry name" value="Peripla_BP_I"/>
</dbReference>
<dbReference type="PROSITE" id="PS00356">
    <property type="entry name" value="HTH_LACI_1"/>
    <property type="match status" value="1"/>
</dbReference>
<dbReference type="SMART" id="SM00354">
    <property type="entry name" value="HTH_LACI"/>
    <property type="match status" value="1"/>
</dbReference>
<dbReference type="CDD" id="cd01392">
    <property type="entry name" value="HTH_LacI"/>
    <property type="match status" value="1"/>
</dbReference>
<dbReference type="GO" id="GO:0000976">
    <property type="term" value="F:transcription cis-regulatory region binding"/>
    <property type="evidence" value="ECO:0007669"/>
    <property type="project" value="TreeGrafter"/>
</dbReference>
<dbReference type="InterPro" id="IPR000843">
    <property type="entry name" value="HTH_LacI"/>
</dbReference>
<dbReference type="CDD" id="cd06293">
    <property type="entry name" value="PBP1_LacI-like"/>
    <property type="match status" value="1"/>
</dbReference>
<evidence type="ECO:0000256" key="2">
    <source>
        <dbReference type="ARBA" id="ARBA00023125"/>
    </source>
</evidence>
<accession>A0A5Q2F7Q9</accession>
<dbReference type="Pfam" id="PF13377">
    <property type="entry name" value="Peripla_BP_3"/>
    <property type="match status" value="1"/>
</dbReference>
<dbReference type="AlphaFoldDB" id="A0A5Q2F7Q9"/>
<dbReference type="PANTHER" id="PTHR30146:SF109">
    <property type="entry name" value="HTH-TYPE TRANSCRIPTIONAL REGULATOR GALS"/>
    <property type="match status" value="1"/>
</dbReference>
<dbReference type="RefSeq" id="WP_153571557.1">
    <property type="nucleotide sequence ID" value="NZ_CP045725.1"/>
</dbReference>
<evidence type="ECO:0000313" key="5">
    <source>
        <dbReference type="EMBL" id="QGF23030.1"/>
    </source>
</evidence>
<keyword evidence="3" id="KW-0804">Transcription</keyword>
<evidence type="ECO:0000259" key="4">
    <source>
        <dbReference type="PROSITE" id="PS50932"/>
    </source>
</evidence>
<name>A0A5Q2F7Q9_9ACTN</name>
<dbReference type="GO" id="GO:0003700">
    <property type="term" value="F:DNA-binding transcription factor activity"/>
    <property type="evidence" value="ECO:0007669"/>
    <property type="project" value="TreeGrafter"/>
</dbReference>
<keyword evidence="1" id="KW-0805">Transcription regulation</keyword>
<proteinExistence type="predicted"/>
<dbReference type="PROSITE" id="PS50932">
    <property type="entry name" value="HTH_LACI_2"/>
    <property type="match status" value="1"/>
</dbReference>
<dbReference type="Pfam" id="PF00356">
    <property type="entry name" value="LacI"/>
    <property type="match status" value="1"/>
</dbReference>
<evidence type="ECO:0000256" key="1">
    <source>
        <dbReference type="ARBA" id="ARBA00023015"/>
    </source>
</evidence>
<dbReference type="SUPFAM" id="SSF53822">
    <property type="entry name" value="Periplasmic binding protein-like I"/>
    <property type="match status" value="1"/>
</dbReference>
<dbReference type="Gene3D" id="3.40.50.2300">
    <property type="match status" value="2"/>
</dbReference>
<keyword evidence="6" id="KW-1185">Reference proteome</keyword>
<dbReference type="KEGG" id="rain:Rai3103_04395"/>
<reference evidence="5 6" key="1">
    <citation type="submission" date="2019-10" db="EMBL/GenBank/DDBJ databases">
        <title>Genomic analysis of Raineyella sp. CBA3103.</title>
        <authorList>
            <person name="Roh S.W."/>
        </authorList>
    </citation>
    <scope>NUCLEOTIDE SEQUENCE [LARGE SCALE GENOMIC DNA]</scope>
    <source>
        <strain evidence="5 6">CBA3103</strain>
    </source>
</reference>
<evidence type="ECO:0000313" key="6">
    <source>
        <dbReference type="Proteomes" id="UP000386847"/>
    </source>
</evidence>
<sequence>MAGARSNRGPLLRDVAQRAGVSVGTVSNVLNNPEKVSPETLTRVQAAITELGFVPNAAARQLRAGRSASVGLLVLDVRNPFFTDLAAGVEEAAIDSGLAVILATSSGRPDREAMYLERFEQSRVDGVLVTPVGSSVEPLVALRDRGTPVILLDRLTQTPGFSSIAVDDAEGGRLGGQHLVDIGCRHIAFVGGPRTLEQVRNRAAGARRVAEAAGVDLTEILTTDMSADEGHRVGTEIAALPPDERPDGIFAGNDLIALAVLQALLSAGIRVPEEVAVLGYDDIPFAALATVPLSSIRQPSHLMGQRAMALLTAHLRGDTAHSDHEVFTPELIVRGTTAGHRRDDA</sequence>
<dbReference type="InterPro" id="IPR046335">
    <property type="entry name" value="LacI/GalR-like_sensor"/>
</dbReference>
<protein>
    <submittedName>
        <fullName evidence="5">Substrate-binding domain-containing protein</fullName>
    </submittedName>
</protein>
<dbReference type="PANTHER" id="PTHR30146">
    <property type="entry name" value="LACI-RELATED TRANSCRIPTIONAL REPRESSOR"/>
    <property type="match status" value="1"/>
</dbReference>
<dbReference type="InterPro" id="IPR010982">
    <property type="entry name" value="Lambda_DNA-bd_dom_sf"/>
</dbReference>
<dbReference type="Proteomes" id="UP000386847">
    <property type="component" value="Chromosome"/>
</dbReference>
<dbReference type="Gene3D" id="1.10.260.40">
    <property type="entry name" value="lambda repressor-like DNA-binding domains"/>
    <property type="match status" value="1"/>
</dbReference>
<gene>
    <name evidence="5" type="ORF">Rai3103_04395</name>
</gene>
<keyword evidence="2" id="KW-0238">DNA-binding</keyword>
<dbReference type="SUPFAM" id="SSF47413">
    <property type="entry name" value="lambda repressor-like DNA-binding domains"/>
    <property type="match status" value="1"/>
</dbReference>